<evidence type="ECO:0000259" key="1">
    <source>
        <dbReference type="Pfam" id="PF04230"/>
    </source>
</evidence>
<dbReference type="OrthoDB" id="9799278at2"/>
<accession>F3QW88</accession>
<proteinExistence type="predicted"/>
<dbReference type="HOGENOM" id="CLU_025617_1_0_10"/>
<dbReference type="RefSeq" id="WP_008628415.1">
    <property type="nucleotide sequence ID" value="NZ_GL883868.1"/>
</dbReference>
<dbReference type="EMBL" id="AFBR01000070">
    <property type="protein sequence ID" value="EGG52194.1"/>
    <property type="molecule type" value="Genomic_DNA"/>
</dbReference>
<dbReference type="GeneID" id="98398466"/>
<keyword evidence="3" id="KW-1185">Reference proteome</keyword>
<gene>
    <name evidence="2" type="ORF">HMPREF9442_02470</name>
</gene>
<dbReference type="InterPro" id="IPR007345">
    <property type="entry name" value="Polysacch_pyruvyl_Trfase"/>
</dbReference>
<feature type="domain" description="Polysaccharide pyruvyl transferase" evidence="1">
    <location>
        <begin position="14"/>
        <end position="315"/>
    </location>
</feature>
<protein>
    <submittedName>
        <fullName evidence="2">Conserved domain protein</fullName>
    </submittedName>
</protein>
<reference evidence="2 3" key="1">
    <citation type="submission" date="2011-02" db="EMBL/GenBank/DDBJ databases">
        <authorList>
            <person name="Weinstock G."/>
            <person name="Sodergren E."/>
            <person name="Clifton S."/>
            <person name="Fulton L."/>
            <person name="Fulton B."/>
            <person name="Courtney L."/>
            <person name="Fronick C."/>
            <person name="Harrison M."/>
            <person name="Strong C."/>
            <person name="Farmer C."/>
            <person name="Delahaunty K."/>
            <person name="Markovic C."/>
            <person name="Hall O."/>
            <person name="Minx P."/>
            <person name="Tomlinson C."/>
            <person name="Mitreva M."/>
            <person name="Hou S."/>
            <person name="Chen J."/>
            <person name="Wollam A."/>
            <person name="Pepin K.H."/>
            <person name="Johnson M."/>
            <person name="Bhonagiri V."/>
            <person name="Zhang X."/>
            <person name="Suruliraj S."/>
            <person name="Warren W."/>
            <person name="Chinwalla A."/>
            <person name="Mardis E.R."/>
            <person name="Wilson R.K."/>
        </authorList>
    </citation>
    <scope>NUCLEOTIDE SEQUENCE [LARGE SCALE GENOMIC DNA]</scope>
    <source>
        <strain evidence="2 3">YIT 11841</strain>
    </source>
</reference>
<evidence type="ECO:0000313" key="3">
    <source>
        <dbReference type="Proteomes" id="UP000005546"/>
    </source>
</evidence>
<dbReference type="Proteomes" id="UP000005546">
    <property type="component" value="Unassembled WGS sequence"/>
</dbReference>
<dbReference type="Pfam" id="PF04230">
    <property type="entry name" value="PS_pyruv_trans"/>
    <property type="match status" value="1"/>
</dbReference>
<evidence type="ECO:0000313" key="2">
    <source>
        <dbReference type="EMBL" id="EGG52194.1"/>
    </source>
</evidence>
<comment type="caution">
    <text evidence="2">The sequence shown here is derived from an EMBL/GenBank/DDBJ whole genome shotgun (WGS) entry which is preliminary data.</text>
</comment>
<name>F3QW88_9BACT</name>
<sequence length="382" mass="45194">MNIGILTFWQTKDNYGQMLQNFALQQKLRMLGHHPFLIRYAHSEARQTHIEDIVMNLLRRIKHWDFKTHKPLLFTTSEKDKQRMFEQFKDKHLEKTPRIYYSLKELQNSPPKADIYIVGSDQVWAKFLYVKENEVFFLNFGLPETVRLSYSASFGCTTYPDKIKNRLRKNLKRFQAISVREETGKRIIEDVGMNAKVVIDPTLLLKSSEYISYFNLSNKINKKDRIYIYSVNINSPEEIGWQELQKELNYDTSNVVITPSSGYVDSAELFGKNVNYKYPTIEEWIDYIRTSKMVITPSFHGIVFCLIFHTPFIYIPLGGKMSSGNNRVLDLFHNLNIEDKIYSDKRTYHVLLTENNLNWIDIDRRLESLRMESISFLDKYIK</sequence>
<dbReference type="STRING" id="762982.HMPREF9442_02470"/>
<dbReference type="AlphaFoldDB" id="F3QW88"/>
<dbReference type="eggNOG" id="COG1143">
    <property type="taxonomic scope" value="Bacteria"/>
</dbReference>
<organism evidence="2 3">
    <name type="scientific">Paraprevotella xylaniphila YIT 11841</name>
    <dbReference type="NCBI Taxonomy" id="762982"/>
    <lineage>
        <taxon>Bacteria</taxon>
        <taxon>Pseudomonadati</taxon>
        <taxon>Bacteroidota</taxon>
        <taxon>Bacteroidia</taxon>
        <taxon>Bacteroidales</taxon>
        <taxon>Prevotellaceae</taxon>
        <taxon>Paraprevotella</taxon>
    </lineage>
</organism>